<feature type="region of interest" description="Disordered" evidence="7">
    <location>
        <begin position="834"/>
        <end position="884"/>
    </location>
</feature>
<proteinExistence type="inferred from homology"/>
<evidence type="ECO:0000256" key="7">
    <source>
        <dbReference type="SAM" id="MobiDB-lite"/>
    </source>
</evidence>
<reference evidence="9 10" key="1">
    <citation type="journal article" date="2023" name="Nucleic Acids Res.">
        <title>The hologenome of Daphnia magna reveals possible DNA methylation and microbiome-mediated evolution of the host genome.</title>
        <authorList>
            <person name="Chaturvedi A."/>
            <person name="Li X."/>
            <person name="Dhandapani V."/>
            <person name="Marshall H."/>
            <person name="Kissane S."/>
            <person name="Cuenca-Cambronero M."/>
            <person name="Asole G."/>
            <person name="Calvet F."/>
            <person name="Ruiz-Romero M."/>
            <person name="Marangio P."/>
            <person name="Guigo R."/>
            <person name="Rago D."/>
            <person name="Mirbahai L."/>
            <person name="Eastwood N."/>
            <person name="Colbourne J.K."/>
            <person name="Zhou J."/>
            <person name="Mallon E."/>
            <person name="Orsini L."/>
        </authorList>
    </citation>
    <scope>NUCLEOTIDE SEQUENCE [LARGE SCALE GENOMIC DNA]</scope>
    <source>
        <strain evidence="9">LRV0_1</strain>
    </source>
</reference>
<evidence type="ECO:0000256" key="1">
    <source>
        <dbReference type="ARBA" id="ARBA00007381"/>
    </source>
</evidence>
<evidence type="ECO:0000256" key="5">
    <source>
        <dbReference type="ARBA" id="ARBA00023186"/>
    </source>
</evidence>
<dbReference type="PRINTS" id="PR00301">
    <property type="entry name" value="HEATSHOCK70"/>
</dbReference>
<evidence type="ECO:0000313" key="9">
    <source>
        <dbReference type="EMBL" id="KAK4019382.1"/>
    </source>
</evidence>
<dbReference type="InterPro" id="IPR029047">
    <property type="entry name" value="HSP70_peptide-bd_sf"/>
</dbReference>
<accession>A0ABR0A2J6</accession>
<sequence length="884" mass="99894">MARLQFLCLSLLALCAVCWNPVQGVAVMSVDFGSEWMKIAIVSPGVPMEIVLNKESKRKTPVAIAFRNDERTIGEDAYTIGVKFPSNMYFYLLELLGKTLDNPLVQLYQKRFPYYKLVEDPERKTLLFEHDSETKFSPEELVAMILTKAKEYAESFALQQITETVITVPAFFSQAERRAMLKAAELAGIKVLQLINSNTAAALDYGIFRRKDFNETSQNILFYDMGASSTVATVASYQVVKTKEKGYAEYHPQVSVIGLGYDRTLGGLEIQIRLRDFLGKAFNEMKKTKNDVFQNPRAMAKLFKEAGRVKNVLSANVDHYAQVENLLDEQDFRYQVTREQLENLCSDLFERVTVPIERALSSAKLTLDEIGHIIIVGAGTRMPKVQEVLTAFTKRELGKNLNADEAAALGAVYRAADLSTGFQVKKFMTKDAVVLPIEVDFERELDAGEDNKKVVKIVRRTLFPAMNPYPQKKVLTFNKHNEDFTFYVNYGNMSSLPESEVAVIGSTNLTRVQLSGIAIGLAKHQDDGAEFKGIKAHFSIDDSGLLSLSTVESTFEKIHPVVEEQPEAANNTQGDGTNSTESSNSTEKNSTSAKQEKKPKIEIIKEEISKTEFVLDLQDLTGGSLTLAQKRINDLNEKDRARKEKEIAQNNLETFILDIQDKLSQEEFQSLVTEEDRTKILEKCSETSEWLYDDGSDVEAKEYQKKLQVLKDLTGEMFERHREHRDRPEVIAAFKNALNVSTHFLSKFKNATPDEKYLDDDDLDGLETLLEDNQSWLDKKMLAQKDAPLYEAPVLTLRAIAEKMNTMDKEVKMLVNKAKNARTKRLKELAEKLKEFDKKANETTDETKKESAEKKDKDKNADDTKGDSETKQSANPLDDDHVEL</sequence>
<dbReference type="CDD" id="cd10230">
    <property type="entry name" value="ASKHA_NBD_HSP70_HYOU1"/>
    <property type="match status" value="1"/>
</dbReference>
<dbReference type="InterPro" id="IPR013126">
    <property type="entry name" value="Hsp_70_fam"/>
</dbReference>
<evidence type="ECO:0000256" key="6">
    <source>
        <dbReference type="ARBA" id="ARBA00040503"/>
    </source>
</evidence>
<dbReference type="Pfam" id="PF00012">
    <property type="entry name" value="HSP70"/>
    <property type="match status" value="1"/>
</dbReference>
<dbReference type="Gene3D" id="3.90.640.10">
    <property type="entry name" value="Actin, Chain A, domain 4"/>
    <property type="match status" value="1"/>
</dbReference>
<dbReference type="Proteomes" id="UP001234178">
    <property type="component" value="Unassembled WGS sequence"/>
</dbReference>
<feature type="signal peptide" evidence="8">
    <location>
        <begin position="1"/>
        <end position="24"/>
    </location>
</feature>
<gene>
    <name evidence="9" type="ORF">OUZ56_001405</name>
</gene>
<feature type="region of interest" description="Disordered" evidence="7">
    <location>
        <begin position="562"/>
        <end position="598"/>
    </location>
</feature>
<dbReference type="SUPFAM" id="SSF100934">
    <property type="entry name" value="Heat shock protein 70kD (HSP70), C-terminal subdomain"/>
    <property type="match status" value="1"/>
</dbReference>
<dbReference type="Gene3D" id="2.60.34.10">
    <property type="entry name" value="Substrate Binding Domain Of DNAk, Chain A, domain 1"/>
    <property type="match status" value="1"/>
</dbReference>
<evidence type="ECO:0000256" key="2">
    <source>
        <dbReference type="ARBA" id="ARBA00022741"/>
    </source>
</evidence>
<evidence type="ECO:0000256" key="4">
    <source>
        <dbReference type="ARBA" id="ARBA00022840"/>
    </source>
</evidence>
<feature type="compositionally biased region" description="Basic and acidic residues" evidence="7">
    <location>
        <begin position="834"/>
        <end position="870"/>
    </location>
</feature>
<keyword evidence="2" id="KW-0547">Nucleotide-binding</keyword>
<dbReference type="EMBL" id="JAOYFB010000036">
    <property type="protein sequence ID" value="KAK4019382.1"/>
    <property type="molecule type" value="Genomic_DNA"/>
</dbReference>
<keyword evidence="4" id="KW-0067">ATP-binding</keyword>
<keyword evidence="10" id="KW-1185">Reference proteome</keyword>
<dbReference type="PANTHER" id="PTHR45639">
    <property type="entry name" value="HSC70CB, ISOFORM G-RELATED"/>
    <property type="match status" value="1"/>
</dbReference>
<keyword evidence="5" id="KW-0143">Chaperone</keyword>
<feature type="compositionally biased region" description="Low complexity" evidence="7">
    <location>
        <begin position="577"/>
        <end position="592"/>
    </location>
</feature>
<evidence type="ECO:0000313" key="10">
    <source>
        <dbReference type="Proteomes" id="UP001234178"/>
    </source>
</evidence>
<feature type="chain" id="PRO_5045319235" description="Hypoxia up-regulated protein 1" evidence="8">
    <location>
        <begin position="25"/>
        <end position="884"/>
    </location>
</feature>
<evidence type="ECO:0000256" key="8">
    <source>
        <dbReference type="SAM" id="SignalP"/>
    </source>
</evidence>
<dbReference type="Gene3D" id="1.20.1270.10">
    <property type="match status" value="1"/>
</dbReference>
<dbReference type="Gene3D" id="3.30.30.30">
    <property type="match status" value="1"/>
</dbReference>
<dbReference type="InterPro" id="IPR043129">
    <property type="entry name" value="ATPase_NBD"/>
</dbReference>
<keyword evidence="8" id="KW-0732">Signal</keyword>
<organism evidence="9 10">
    <name type="scientific">Daphnia magna</name>
    <dbReference type="NCBI Taxonomy" id="35525"/>
    <lineage>
        <taxon>Eukaryota</taxon>
        <taxon>Metazoa</taxon>
        <taxon>Ecdysozoa</taxon>
        <taxon>Arthropoda</taxon>
        <taxon>Crustacea</taxon>
        <taxon>Branchiopoda</taxon>
        <taxon>Diplostraca</taxon>
        <taxon>Cladocera</taxon>
        <taxon>Anomopoda</taxon>
        <taxon>Daphniidae</taxon>
        <taxon>Daphnia</taxon>
    </lineage>
</organism>
<dbReference type="SUPFAM" id="SSF53067">
    <property type="entry name" value="Actin-like ATPase domain"/>
    <property type="match status" value="2"/>
</dbReference>
<keyword evidence="3" id="KW-0256">Endoplasmic reticulum</keyword>
<comment type="caution">
    <text evidence="9">The sequence shown here is derived from an EMBL/GenBank/DDBJ whole genome shotgun (WGS) entry which is preliminary data.</text>
</comment>
<evidence type="ECO:0000256" key="3">
    <source>
        <dbReference type="ARBA" id="ARBA00022824"/>
    </source>
</evidence>
<name>A0ABR0A2J6_9CRUS</name>
<comment type="similarity">
    <text evidence="1">Belongs to the heat shock protein 70 family.</text>
</comment>
<dbReference type="Gene3D" id="3.30.420.40">
    <property type="match status" value="2"/>
</dbReference>
<dbReference type="PANTHER" id="PTHR45639:SF3">
    <property type="entry name" value="HYPOXIA UP-REGULATED PROTEIN 1"/>
    <property type="match status" value="1"/>
</dbReference>
<dbReference type="InterPro" id="IPR029048">
    <property type="entry name" value="HSP70_C_sf"/>
</dbReference>
<protein>
    <recommendedName>
        <fullName evidence="6">Hypoxia up-regulated protein 1</fullName>
    </recommendedName>
</protein>